<sequence>MNIMASPIRTKEQLNKRLDKVRSLADEGDDEKAHVEQDKLLRDVLVGITSGANDPVYLSGKSLEVFNIEFSRWYS</sequence>
<reference evidence="1 2" key="1">
    <citation type="submission" date="2018-06" db="EMBL/GenBank/DDBJ databases">
        <title>Genomic Encyclopedia of Type Strains, Phase IV (KMG-IV): sequencing the most valuable type-strain genomes for metagenomic binning, comparative biology and taxonomic classification.</title>
        <authorList>
            <person name="Goeker M."/>
        </authorList>
    </citation>
    <scope>NUCLEOTIDE SEQUENCE [LARGE SCALE GENOMIC DNA]</scope>
    <source>
        <strain evidence="1 2">DSM 15140</strain>
    </source>
</reference>
<evidence type="ECO:0000313" key="2">
    <source>
        <dbReference type="Proteomes" id="UP000252254"/>
    </source>
</evidence>
<dbReference type="RefSeq" id="WP_245911489.1">
    <property type="nucleotide sequence ID" value="NZ_BAABQN010000018.1"/>
</dbReference>
<evidence type="ECO:0000313" key="1">
    <source>
        <dbReference type="EMBL" id="RBO92280.1"/>
    </source>
</evidence>
<name>A0A366DQC6_9BACI</name>
<keyword evidence="2" id="KW-1185">Reference proteome</keyword>
<dbReference type="Proteomes" id="UP000252254">
    <property type="component" value="Unassembled WGS sequence"/>
</dbReference>
<organism evidence="1 2">
    <name type="scientific">Paraliobacillus ryukyuensis</name>
    <dbReference type="NCBI Taxonomy" id="200904"/>
    <lineage>
        <taxon>Bacteria</taxon>
        <taxon>Bacillati</taxon>
        <taxon>Bacillota</taxon>
        <taxon>Bacilli</taxon>
        <taxon>Bacillales</taxon>
        <taxon>Bacillaceae</taxon>
        <taxon>Paraliobacillus</taxon>
    </lineage>
</organism>
<dbReference type="EMBL" id="QNRI01000015">
    <property type="protein sequence ID" value="RBO92280.1"/>
    <property type="molecule type" value="Genomic_DNA"/>
</dbReference>
<proteinExistence type="predicted"/>
<gene>
    <name evidence="1" type="ORF">DES48_11518</name>
</gene>
<protein>
    <submittedName>
        <fullName evidence="1">Uncharacterized protein</fullName>
    </submittedName>
</protein>
<dbReference type="AlphaFoldDB" id="A0A366DQC6"/>
<accession>A0A366DQC6</accession>
<comment type="caution">
    <text evidence="1">The sequence shown here is derived from an EMBL/GenBank/DDBJ whole genome shotgun (WGS) entry which is preliminary data.</text>
</comment>